<name>A0A9N8HS40_9STRA</name>
<dbReference type="InterPro" id="IPR050168">
    <property type="entry name" value="AAA_ATPase_domain"/>
</dbReference>
<dbReference type="Proteomes" id="UP001153069">
    <property type="component" value="Unassembled WGS sequence"/>
</dbReference>
<proteinExistence type="predicted"/>
<dbReference type="EMBL" id="CAICTM010001471">
    <property type="protein sequence ID" value="CAB9523931.1"/>
    <property type="molecule type" value="Genomic_DNA"/>
</dbReference>
<evidence type="ECO:0000313" key="5">
    <source>
        <dbReference type="Proteomes" id="UP001153069"/>
    </source>
</evidence>
<dbReference type="Pfam" id="PF00004">
    <property type="entry name" value="AAA"/>
    <property type="match status" value="1"/>
</dbReference>
<keyword evidence="2" id="KW-0067">ATP-binding</keyword>
<keyword evidence="5" id="KW-1185">Reference proteome</keyword>
<dbReference type="GO" id="GO:0008237">
    <property type="term" value="F:metallopeptidase activity"/>
    <property type="evidence" value="ECO:0007669"/>
    <property type="project" value="UniProtKB-KW"/>
</dbReference>
<dbReference type="CDD" id="cd19481">
    <property type="entry name" value="RecA-like_protease"/>
    <property type="match status" value="1"/>
</dbReference>
<gene>
    <name evidence="4" type="ORF">SEMRO_1473_G275650.1</name>
</gene>
<dbReference type="Gene3D" id="1.10.8.60">
    <property type="match status" value="1"/>
</dbReference>
<dbReference type="PANTHER" id="PTHR23077:SF171">
    <property type="entry name" value="NUCLEAR VALOSIN-CONTAINING PROTEIN-LIKE"/>
    <property type="match status" value="1"/>
</dbReference>
<keyword evidence="4" id="KW-0482">Metalloprotease</keyword>
<evidence type="ECO:0000259" key="3">
    <source>
        <dbReference type="SMART" id="SM00382"/>
    </source>
</evidence>
<keyword evidence="4" id="KW-0378">Hydrolase</keyword>
<dbReference type="SUPFAM" id="SSF52540">
    <property type="entry name" value="P-loop containing nucleoside triphosphate hydrolases"/>
    <property type="match status" value="1"/>
</dbReference>
<keyword evidence="1" id="KW-0547">Nucleotide-binding</keyword>
<dbReference type="InterPro" id="IPR003593">
    <property type="entry name" value="AAA+_ATPase"/>
</dbReference>
<dbReference type="InterPro" id="IPR027417">
    <property type="entry name" value="P-loop_NTPase"/>
</dbReference>
<dbReference type="GO" id="GO:0016887">
    <property type="term" value="F:ATP hydrolysis activity"/>
    <property type="evidence" value="ECO:0007669"/>
    <property type="project" value="InterPro"/>
</dbReference>
<evidence type="ECO:0000256" key="1">
    <source>
        <dbReference type="ARBA" id="ARBA00022741"/>
    </source>
</evidence>
<dbReference type="Gene3D" id="3.40.50.300">
    <property type="entry name" value="P-loop containing nucleotide triphosphate hydrolases"/>
    <property type="match status" value="1"/>
</dbReference>
<evidence type="ECO:0000256" key="2">
    <source>
        <dbReference type="ARBA" id="ARBA00022840"/>
    </source>
</evidence>
<sequence>MSGLVQRLNRLETSAPDILKEFYEQHLHSFSVKPGSSDTLSVTSTCYALLAIQTASSAYDSIVAFDRTNNDSETDEDPTNKDKICIPTVVRALLASEWRQDDLFQVPLLLFTVLTIDKDRSMVLQSAAFNEQTALKIRQLIQAVVQARPKRRIGQRQVYSDYITYQVCNVLALLQGLSAEQQTKPQEEADVPEGDFVGDFEDPAVVGGLPANAVPEGAASEISLGLARCAEVAANELCRQLAYRVAGDTTAFDVMQLAYSLLTYVQSTQSLTGVAGRELIPGQGVSPGTQVTPLNKRLVVAALDAFFAEQHTKDGLWDKGQPIYQSFRRQGRNVGNAFVFSVDTVGSMLRLLPAEYFRPHLQSLERTLDWIEGHETLEVIPDYCDPESGECYGKALKGWASPHLRPESGPQAWSTAQVLACVSLLKTTIRELMNRDVLQEFGGTAYSEQGPRQEGWDRLLDTDLGSAADNKTIKEVLEERVVTPFSVSINNPSFGAAYSAILFGPPGTAKTTICEALAQKMGYDFLVIDTTAFLADGLTNVANRIRYVFGRLMALQECVILFDEIEEFALNRETPGLSMESRMLTTSMLTAINDLRRGKQSIFFVATNRLRAFDSAITRPGRFDMQLFVGTPNLGARIIQFQSKLPSLTKTQKEDAIASYRSFLESVWTEDAMFMNYLEGLQFASACASLVKSSPTKQLVTEPMADILAKQAAVMTVRGQVRDEYLASMKLSRV</sequence>
<organism evidence="4 5">
    <name type="scientific">Seminavis robusta</name>
    <dbReference type="NCBI Taxonomy" id="568900"/>
    <lineage>
        <taxon>Eukaryota</taxon>
        <taxon>Sar</taxon>
        <taxon>Stramenopiles</taxon>
        <taxon>Ochrophyta</taxon>
        <taxon>Bacillariophyta</taxon>
        <taxon>Bacillariophyceae</taxon>
        <taxon>Bacillariophycidae</taxon>
        <taxon>Naviculales</taxon>
        <taxon>Naviculaceae</taxon>
        <taxon>Seminavis</taxon>
    </lineage>
</organism>
<comment type="caution">
    <text evidence="4">The sequence shown here is derived from an EMBL/GenBank/DDBJ whole genome shotgun (WGS) entry which is preliminary data.</text>
</comment>
<dbReference type="GO" id="GO:0005524">
    <property type="term" value="F:ATP binding"/>
    <property type="evidence" value="ECO:0007669"/>
    <property type="project" value="UniProtKB-KW"/>
</dbReference>
<dbReference type="AlphaFoldDB" id="A0A9N8HS40"/>
<dbReference type="OrthoDB" id="10042665at2759"/>
<dbReference type="PANTHER" id="PTHR23077">
    <property type="entry name" value="AAA-FAMILY ATPASE"/>
    <property type="match status" value="1"/>
</dbReference>
<keyword evidence="4" id="KW-0645">Protease</keyword>
<accession>A0A9N8HS40</accession>
<reference evidence="4" key="1">
    <citation type="submission" date="2020-06" db="EMBL/GenBank/DDBJ databases">
        <authorList>
            <consortium name="Plant Systems Biology data submission"/>
        </authorList>
    </citation>
    <scope>NUCLEOTIDE SEQUENCE</scope>
    <source>
        <strain evidence="4">D6</strain>
    </source>
</reference>
<protein>
    <submittedName>
        <fullName evidence="4">Metalloprotease FTSH</fullName>
    </submittedName>
</protein>
<evidence type="ECO:0000313" key="4">
    <source>
        <dbReference type="EMBL" id="CAB9523931.1"/>
    </source>
</evidence>
<feature type="domain" description="AAA+ ATPase" evidence="3">
    <location>
        <begin position="496"/>
        <end position="633"/>
    </location>
</feature>
<dbReference type="SMART" id="SM00382">
    <property type="entry name" value="AAA"/>
    <property type="match status" value="1"/>
</dbReference>
<dbReference type="InterPro" id="IPR003959">
    <property type="entry name" value="ATPase_AAA_core"/>
</dbReference>